<dbReference type="Gene3D" id="1.10.10.60">
    <property type="entry name" value="Homeodomain-like"/>
    <property type="match status" value="1"/>
</dbReference>
<dbReference type="KEGG" id="nav:JQS30_11985"/>
<evidence type="ECO:0000256" key="1">
    <source>
        <dbReference type="ARBA" id="ARBA00023125"/>
    </source>
</evidence>
<organism evidence="4 5">
    <name type="scientific">Natronoglycomyces albus</name>
    <dbReference type="NCBI Taxonomy" id="2811108"/>
    <lineage>
        <taxon>Bacteria</taxon>
        <taxon>Bacillati</taxon>
        <taxon>Actinomycetota</taxon>
        <taxon>Actinomycetes</taxon>
        <taxon>Glycomycetales</taxon>
        <taxon>Glycomycetaceae</taxon>
        <taxon>Natronoglycomyces</taxon>
    </lineage>
</organism>
<protein>
    <submittedName>
        <fullName evidence="4">TetR family transcriptional regulator</fullName>
    </submittedName>
</protein>
<evidence type="ECO:0000256" key="2">
    <source>
        <dbReference type="PROSITE-ProRule" id="PRU00335"/>
    </source>
</evidence>
<dbReference type="InterPro" id="IPR001647">
    <property type="entry name" value="HTH_TetR"/>
</dbReference>
<gene>
    <name evidence="4" type="ORF">JQS30_11985</name>
</gene>
<dbReference type="InterPro" id="IPR009057">
    <property type="entry name" value="Homeodomain-like_sf"/>
</dbReference>
<dbReference type="EMBL" id="CP070496">
    <property type="protein sequence ID" value="QSB04492.1"/>
    <property type="molecule type" value="Genomic_DNA"/>
</dbReference>
<sequence>MDDVTVVTQRLQTRRDLTTAAVRLFTERGYDETTVDQIAAAAGVARRTFFRYYQSKDDVIFPDHDDTAAQVAAVLDEAGEDEDPLQVICRGIWQVMRMYVADAELSVTRYHLLRQVPALREHEKAVVSRYERLLARYLLERAERETAQGSHTVDRPLLAEVSAAAVVAAHNHVLRQWLRSGGQSDVEAELEHALSLVRAGLANFSVDAGAQQPETLVVTVAHTGRTPSEAVAAVRAALASQK</sequence>
<dbReference type="InterPro" id="IPR050109">
    <property type="entry name" value="HTH-type_TetR-like_transc_reg"/>
</dbReference>
<dbReference type="Proteomes" id="UP000662939">
    <property type="component" value="Chromosome"/>
</dbReference>
<dbReference type="PANTHER" id="PTHR30055">
    <property type="entry name" value="HTH-TYPE TRANSCRIPTIONAL REGULATOR RUTR"/>
    <property type="match status" value="1"/>
</dbReference>
<dbReference type="Gene3D" id="1.10.357.10">
    <property type="entry name" value="Tetracycline Repressor, domain 2"/>
    <property type="match status" value="1"/>
</dbReference>
<dbReference type="Pfam" id="PF17754">
    <property type="entry name" value="TetR_C_14"/>
    <property type="match status" value="1"/>
</dbReference>
<dbReference type="InterPro" id="IPR041347">
    <property type="entry name" value="MftR_C"/>
</dbReference>
<dbReference type="AlphaFoldDB" id="A0A895XL15"/>
<keyword evidence="5" id="KW-1185">Reference proteome</keyword>
<keyword evidence="1 2" id="KW-0238">DNA-binding</keyword>
<dbReference type="PANTHER" id="PTHR30055:SF226">
    <property type="entry name" value="HTH-TYPE TRANSCRIPTIONAL REGULATOR PKSA"/>
    <property type="match status" value="1"/>
</dbReference>
<feature type="DNA-binding region" description="H-T-H motif" evidence="2">
    <location>
        <begin position="34"/>
        <end position="53"/>
    </location>
</feature>
<dbReference type="GO" id="GO:0003700">
    <property type="term" value="F:DNA-binding transcription factor activity"/>
    <property type="evidence" value="ECO:0007669"/>
    <property type="project" value="TreeGrafter"/>
</dbReference>
<evidence type="ECO:0000313" key="5">
    <source>
        <dbReference type="Proteomes" id="UP000662939"/>
    </source>
</evidence>
<dbReference type="Pfam" id="PF00440">
    <property type="entry name" value="TetR_N"/>
    <property type="match status" value="1"/>
</dbReference>
<dbReference type="SUPFAM" id="SSF46689">
    <property type="entry name" value="Homeodomain-like"/>
    <property type="match status" value="1"/>
</dbReference>
<name>A0A895XL15_9ACTN</name>
<evidence type="ECO:0000259" key="3">
    <source>
        <dbReference type="PROSITE" id="PS50977"/>
    </source>
</evidence>
<dbReference type="PRINTS" id="PR00455">
    <property type="entry name" value="HTHTETR"/>
</dbReference>
<accession>A0A895XL15</accession>
<feature type="domain" description="HTH tetR-type" evidence="3">
    <location>
        <begin position="11"/>
        <end position="71"/>
    </location>
</feature>
<dbReference type="GO" id="GO:0000976">
    <property type="term" value="F:transcription cis-regulatory region binding"/>
    <property type="evidence" value="ECO:0007669"/>
    <property type="project" value="TreeGrafter"/>
</dbReference>
<evidence type="ECO:0000313" key="4">
    <source>
        <dbReference type="EMBL" id="QSB04492.1"/>
    </source>
</evidence>
<reference evidence="4" key="1">
    <citation type="submission" date="2021-02" db="EMBL/GenBank/DDBJ databases">
        <title>Natronoglycomyces albus gen. nov., sp. nov, a haloalkaliphilic actinobacterium from a soda solonchak soil.</title>
        <authorList>
            <person name="Sorokin D.Y."/>
            <person name="Khijniak T.V."/>
            <person name="Zakharycheva A.P."/>
            <person name="Boueva O.V."/>
            <person name="Ariskina E.V."/>
            <person name="Hahnke R.L."/>
            <person name="Bunk B."/>
            <person name="Sproer C."/>
            <person name="Schumann P."/>
            <person name="Evtushenko L.I."/>
            <person name="Kublanov I.V."/>
        </authorList>
    </citation>
    <scope>NUCLEOTIDE SEQUENCE</scope>
    <source>
        <strain evidence="4">DSM 106290</strain>
    </source>
</reference>
<proteinExistence type="predicted"/>
<dbReference type="PROSITE" id="PS50977">
    <property type="entry name" value="HTH_TETR_2"/>
    <property type="match status" value="1"/>
</dbReference>